<feature type="transmembrane region" description="Helical" evidence="1">
    <location>
        <begin position="967"/>
        <end position="986"/>
    </location>
</feature>
<dbReference type="GO" id="GO:0005886">
    <property type="term" value="C:plasma membrane"/>
    <property type="evidence" value="ECO:0007669"/>
    <property type="project" value="TreeGrafter"/>
</dbReference>
<sequence length="1060" mass="118452">MKRLITFCVNNSLFVNLAALFFIGAGLMSLIQMGREAFPKVNYDVVTVQTNYFGAPAQEIEKLITIKLEDELKEVDGIDETVSVSTENVSVIVIKLDPDEKDKRKVVNDIQRAVDRTGDLPADLEDDPIVTEIESDNFPVINVSVAADIEEHALQNVARHLETELLDISGVAKVSRLGWRDREIWVEVNPDVVNRDKLSLENVAMALATQNLNSPGGTLDTPDGGEFLVRTMGEFENADGIKKVIIRANDLGNWITVGDVAEVKDTFEDDDRIEKTRGKKTITLTVIKKESGDIIDVVNEVKRVSKAFEAQQDGQVEISFFDDMSYYVKRRLNVLVNNGKVGMVLVVGSLIVFMTKRLALMTAMGIPIALLTTFFLMHTLGLSINLVTMFALIMVLGLIVDDAIVISENVYRHMESGKSPKQAAVDGTMEVALPVISTVLTTIAAFIPLFFMTGIMGKFIRCIPVVVVAALSASLIEALFVLPSHLADFVKPQRRRQHEKSAFDHHFQGFRIRYLRLLRWVIHHRYKALGLVFAIFVGSFILFKVGMRFVLFPQGLIEEFFVRTKAPIGTSLQENEKRMEKIEALIEALPKGELDNYITQVGLTREGFDDPYSNRGSHIGQLHIFLTPEKDRKRHADQIIDQLRKETEPIKDLFDEIEFEKVRAGPPVGKPISIRLRGDSLARLEEVADKVKAELKTIKGTKDIKDDFDPGKKELRVVIDGEKAKKAYLTVRDIATTVKSAIDGYVATTIQKTDEEIDVIVRYPKSYTNSREIFNRLYTPNQYGNLIPINKVAHLEEAAGIQAIKRLDSKRMIQVSGDVDEDVVTPLEVQKKIGKFLNKEIIPHYPEVTVKYGGEQEETQNSFADFQRAFVLAAFLIFIIMACNFNSVIQPLVVMVSIPFGLVGVILAFFLHHQPLSFMAMLGMIGLSGVVVNDSIVLVDFINQHLKMGWTRAHAVFSAGRLRLRPVLLTSISTVVGLAPVAYGIGGSDPFIKPMALAIAWGLFLATALTLLVIPCIYIVADDLKQKTLKRAPQIWSIVLERLKPLWQTVKSKSTALLKR</sequence>
<dbReference type="SUPFAM" id="SSF82693">
    <property type="entry name" value="Multidrug efflux transporter AcrB pore domain, PN1, PN2, PC1 and PC2 subdomains"/>
    <property type="match status" value="3"/>
</dbReference>
<accession>A0A2H0LQS2</accession>
<evidence type="ECO:0000313" key="3">
    <source>
        <dbReference type="Proteomes" id="UP000230859"/>
    </source>
</evidence>
<dbReference type="PRINTS" id="PR00702">
    <property type="entry name" value="ACRIFLAVINRP"/>
</dbReference>
<keyword evidence="1" id="KW-1133">Transmembrane helix</keyword>
<dbReference type="Gene3D" id="1.20.1640.10">
    <property type="entry name" value="Multidrug efflux transporter AcrB transmembrane domain"/>
    <property type="match status" value="2"/>
</dbReference>
<dbReference type="Proteomes" id="UP000230859">
    <property type="component" value="Unassembled WGS sequence"/>
</dbReference>
<feature type="transmembrane region" description="Helical" evidence="1">
    <location>
        <begin position="431"/>
        <end position="451"/>
    </location>
</feature>
<name>A0A2H0LQS2_9BACT</name>
<dbReference type="EMBL" id="PCVY01000037">
    <property type="protein sequence ID" value="PIQ86701.1"/>
    <property type="molecule type" value="Genomic_DNA"/>
</dbReference>
<keyword evidence="1" id="KW-0812">Transmembrane</keyword>
<dbReference type="PANTHER" id="PTHR32063:SF33">
    <property type="entry name" value="RND SUPERFAMILY EFFLUX PUMP PERMEASE COMPONENT"/>
    <property type="match status" value="1"/>
</dbReference>
<keyword evidence="1" id="KW-0472">Membrane</keyword>
<dbReference type="Gene3D" id="3.30.70.1430">
    <property type="entry name" value="Multidrug efflux transporter AcrB pore domain"/>
    <property type="match status" value="2"/>
</dbReference>
<comment type="caution">
    <text evidence="2">The sequence shown here is derived from an EMBL/GenBank/DDBJ whole genome shotgun (WGS) entry which is preliminary data.</text>
</comment>
<dbReference type="Pfam" id="PF00873">
    <property type="entry name" value="ACR_tran"/>
    <property type="match status" value="1"/>
</dbReference>
<feature type="transmembrane region" description="Helical" evidence="1">
    <location>
        <begin position="358"/>
        <end position="377"/>
    </location>
</feature>
<dbReference type="InterPro" id="IPR027463">
    <property type="entry name" value="AcrB_DN_DC_subdom"/>
</dbReference>
<dbReference type="GO" id="GO:0042910">
    <property type="term" value="F:xenobiotic transmembrane transporter activity"/>
    <property type="evidence" value="ECO:0007669"/>
    <property type="project" value="TreeGrafter"/>
</dbReference>
<dbReference type="SUPFAM" id="SSF82866">
    <property type="entry name" value="Multidrug efflux transporter AcrB transmembrane domain"/>
    <property type="match status" value="2"/>
</dbReference>
<feature type="transmembrane region" description="Helical" evidence="1">
    <location>
        <begin position="866"/>
        <end position="885"/>
    </location>
</feature>
<dbReference type="Gene3D" id="3.30.70.1440">
    <property type="entry name" value="Multidrug efflux transporter AcrB pore domain"/>
    <property type="match status" value="1"/>
</dbReference>
<feature type="transmembrane region" description="Helical" evidence="1">
    <location>
        <begin position="998"/>
        <end position="1021"/>
    </location>
</feature>
<dbReference type="Gene3D" id="3.30.2090.10">
    <property type="entry name" value="Multidrug efflux transporter AcrB TolC docking domain, DN and DC subdomains"/>
    <property type="match status" value="2"/>
</dbReference>
<dbReference type="AlphaFoldDB" id="A0A2H0LQS2"/>
<feature type="transmembrane region" description="Helical" evidence="1">
    <location>
        <begin position="389"/>
        <end position="411"/>
    </location>
</feature>
<dbReference type="PANTHER" id="PTHR32063">
    <property type="match status" value="1"/>
</dbReference>
<evidence type="ECO:0000256" key="1">
    <source>
        <dbReference type="SAM" id="Phobius"/>
    </source>
</evidence>
<proteinExistence type="predicted"/>
<dbReference type="SUPFAM" id="SSF82714">
    <property type="entry name" value="Multidrug efflux transporter AcrB TolC docking domain, DN and DC subdomains"/>
    <property type="match status" value="2"/>
</dbReference>
<feature type="transmembrane region" description="Helical" evidence="1">
    <location>
        <begin position="918"/>
        <end position="942"/>
    </location>
</feature>
<gene>
    <name evidence="2" type="ORF">COV74_03810</name>
</gene>
<evidence type="ECO:0000313" key="2">
    <source>
        <dbReference type="EMBL" id="PIQ86701.1"/>
    </source>
</evidence>
<feature type="transmembrane region" description="Helical" evidence="1">
    <location>
        <begin position="12"/>
        <end position="31"/>
    </location>
</feature>
<feature type="transmembrane region" description="Helical" evidence="1">
    <location>
        <begin position="528"/>
        <end position="551"/>
    </location>
</feature>
<protein>
    <submittedName>
        <fullName evidence="2">MFS transporter</fullName>
    </submittedName>
</protein>
<feature type="transmembrane region" description="Helical" evidence="1">
    <location>
        <begin position="463"/>
        <end position="487"/>
    </location>
</feature>
<organism evidence="2 3">
    <name type="scientific">Candidatus Abzuiibacterium crystallinum</name>
    <dbReference type="NCBI Taxonomy" id="1974748"/>
    <lineage>
        <taxon>Bacteria</taxon>
        <taxon>Pseudomonadati</taxon>
        <taxon>Candidatus Omnitrophota</taxon>
        <taxon>Candidatus Abzuiibacterium</taxon>
    </lineage>
</organism>
<feature type="transmembrane region" description="Helical" evidence="1">
    <location>
        <begin position="892"/>
        <end position="912"/>
    </location>
</feature>
<reference evidence="2 3" key="1">
    <citation type="submission" date="2017-09" db="EMBL/GenBank/DDBJ databases">
        <title>Depth-based differentiation of microbial function through sediment-hosted aquifers and enrichment of novel symbionts in the deep terrestrial subsurface.</title>
        <authorList>
            <person name="Probst A.J."/>
            <person name="Ladd B."/>
            <person name="Jarett J.K."/>
            <person name="Geller-Mcgrath D.E."/>
            <person name="Sieber C.M."/>
            <person name="Emerson J.B."/>
            <person name="Anantharaman K."/>
            <person name="Thomas B.C."/>
            <person name="Malmstrom R."/>
            <person name="Stieglmeier M."/>
            <person name="Klingl A."/>
            <person name="Woyke T."/>
            <person name="Ryan C.M."/>
            <person name="Banfield J.F."/>
        </authorList>
    </citation>
    <scope>NUCLEOTIDE SEQUENCE [LARGE SCALE GENOMIC DNA]</scope>
    <source>
        <strain evidence="2">CG11_big_fil_rev_8_21_14_0_20_45_26</strain>
    </source>
</reference>
<dbReference type="InterPro" id="IPR001036">
    <property type="entry name" value="Acrflvin-R"/>
</dbReference>
<dbReference type="Gene3D" id="3.30.70.1320">
    <property type="entry name" value="Multidrug efflux transporter AcrB pore domain like"/>
    <property type="match status" value="1"/>
</dbReference>